<dbReference type="Proteomes" id="UP000539146">
    <property type="component" value="Unassembled WGS sequence"/>
</dbReference>
<proteinExistence type="predicted"/>
<evidence type="ECO:0000313" key="2">
    <source>
        <dbReference type="Proteomes" id="UP000539146"/>
    </source>
</evidence>
<dbReference type="AlphaFoldDB" id="A0A850DTS4"/>
<reference evidence="1 2" key="1">
    <citation type="submission" date="2020-05" db="EMBL/GenBank/DDBJ databases">
        <title>Genome Sequencing of Type Strains.</title>
        <authorList>
            <person name="Lemaire J.F."/>
            <person name="Inderbitzin P."/>
            <person name="Gregorio O.A."/>
            <person name="Collins S.B."/>
            <person name="Wespe N."/>
            <person name="Knight-Connoni V."/>
        </authorList>
    </citation>
    <scope>NUCLEOTIDE SEQUENCE [LARGE SCALE GENOMIC DNA]</scope>
    <source>
        <strain evidence="1 2">DSM 20512</strain>
    </source>
</reference>
<protein>
    <submittedName>
        <fullName evidence="1">Uncharacterized protein</fullName>
    </submittedName>
</protein>
<accession>A0A850DTS4</accession>
<gene>
    <name evidence="1" type="ORF">HP467_07305</name>
</gene>
<dbReference type="EMBL" id="JABMCG010000095">
    <property type="protein sequence ID" value="NUU27918.1"/>
    <property type="molecule type" value="Genomic_DNA"/>
</dbReference>
<comment type="caution">
    <text evidence="1">The sequence shown here is derived from an EMBL/GenBank/DDBJ whole genome shotgun (WGS) entry which is preliminary data.</text>
</comment>
<evidence type="ECO:0000313" key="1">
    <source>
        <dbReference type="EMBL" id="NUU27918.1"/>
    </source>
</evidence>
<dbReference type="RefSeq" id="WP_175325749.1">
    <property type="nucleotide sequence ID" value="NZ_BAAAWP010000001.1"/>
</dbReference>
<name>A0A850DTS4_9MICO</name>
<sequence>MRYHLTRLPIIVWGVTVWALLPVLPHPWGTRYLLAYLRTAYRWRLNHIPSRARLVARWETERTTNHR</sequence>
<organism evidence="1 2">
    <name type="scientific">Curtobacterium citreum</name>
    <dbReference type="NCBI Taxonomy" id="2036"/>
    <lineage>
        <taxon>Bacteria</taxon>
        <taxon>Bacillati</taxon>
        <taxon>Actinomycetota</taxon>
        <taxon>Actinomycetes</taxon>
        <taxon>Micrococcales</taxon>
        <taxon>Microbacteriaceae</taxon>
        <taxon>Curtobacterium</taxon>
    </lineage>
</organism>